<dbReference type="AlphaFoldDB" id="A0A7C8JCT5"/>
<comment type="caution">
    <text evidence="1">The sequence shown here is derived from an EMBL/GenBank/DDBJ whole genome shotgun (WGS) entry which is preliminary data.</text>
</comment>
<reference evidence="1 2" key="1">
    <citation type="submission" date="2019-06" db="EMBL/GenBank/DDBJ databases">
        <authorList>
            <person name="Palmer J.M."/>
        </authorList>
    </citation>
    <scope>NUCLEOTIDE SEQUENCE [LARGE SCALE GENOMIC DNA]</scope>
    <source>
        <strain evidence="1 2">TWF102</strain>
    </source>
</reference>
<accession>A0A7C8JCT5</accession>
<dbReference type="EMBL" id="WIQW01000045">
    <property type="protein sequence ID" value="KAF3094108.1"/>
    <property type="molecule type" value="Genomic_DNA"/>
</dbReference>
<gene>
    <name evidence="1" type="ORF">TWF102_007617</name>
</gene>
<proteinExistence type="predicted"/>
<evidence type="ECO:0000313" key="2">
    <source>
        <dbReference type="Proteomes" id="UP000475325"/>
    </source>
</evidence>
<dbReference type="Proteomes" id="UP000475325">
    <property type="component" value="Unassembled WGS sequence"/>
</dbReference>
<protein>
    <submittedName>
        <fullName evidence="1">Uncharacterized protein</fullName>
    </submittedName>
</protein>
<evidence type="ECO:0000313" key="1">
    <source>
        <dbReference type="EMBL" id="KAF3094108.1"/>
    </source>
</evidence>
<sequence length="155" mass="17724">MTIYRGSYFSDMGWKRQQKLPTSLALLKDIWLWVAISGTHSKAAGSVQDIPSGISGRYQETNFQSRNVFDICLTRIVSVGPRIDIVSFNLALSLYITVENNQFSDVLLCKKDYDVLFHVVVSKFKSRNIYKPDYSRFHIGEACVQCLRDPLIHNV</sequence>
<name>A0A7C8JCT5_ORBOL</name>
<organism evidence="1 2">
    <name type="scientific">Orbilia oligospora</name>
    <name type="common">Nematode-trapping fungus</name>
    <name type="synonym">Arthrobotrys oligospora</name>
    <dbReference type="NCBI Taxonomy" id="2813651"/>
    <lineage>
        <taxon>Eukaryota</taxon>
        <taxon>Fungi</taxon>
        <taxon>Dikarya</taxon>
        <taxon>Ascomycota</taxon>
        <taxon>Pezizomycotina</taxon>
        <taxon>Orbiliomycetes</taxon>
        <taxon>Orbiliales</taxon>
        <taxon>Orbiliaceae</taxon>
        <taxon>Orbilia</taxon>
    </lineage>
</organism>